<proteinExistence type="predicted"/>
<evidence type="ECO:0000259" key="5">
    <source>
        <dbReference type="Pfam" id="PF00278"/>
    </source>
</evidence>
<dbReference type="SUPFAM" id="SSF50621">
    <property type="entry name" value="Alanine racemase C-terminal domain-like"/>
    <property type="match status" value="1"/>
</dbReference>
<dbReference type="InterPro" id="IPR022657">
    <property type="entry name" value="De-COase2_CS"/>
</dbReference>
<evidence type="ECO:0000256" key="1">
    <source>
        <dbReference type="ARBA" id="ARBA00001933"/>
    </source>
</evidence>
<evidence type="ECO:0000259" key="6">
    <source>
        <dbReference type="Pfam" id="PF02784"/>
    </source>
</evidence>
<evidence type="ECO:0000313" key="7">
    <source>
        <dbReference type="EMBL" id="GAG10517.1"/>
    </source>
</evidence>
<dbReference type="PANTHER" id="PTHR43727">
    <property type="entry name" value="DIAMINOPIMELATE DECARBOXYLASE"/>
    <property type="match status" value="1"/>
</dbReference>
<evidence type="ECO:0008006" key="8">
    <source>
        <dbReference type="Google" id="ProtNLM"/>
    </source>
</evidence>
<dbReference type="PRINTS" id="PR01179">
    <property type="entry name" value="ODADCRBXLASE"/>
</dbReference>
<evidence type="ECO:0000256" key="4">
    <source>
        <dbReference type="ARBA" id="ARBA00023239"/>
    </source>
</evidence>
<dbReference type="GO" id="GO:0009089">
    <property type="term" value="P:lysine biosynthetic process via diaminopimelate"/>
    <property type="evidence" value="ECO:0007669"/>
    <property type="project" value="InterPro"/>
</dbReference>
<dbReference type="PRINTS" id="PR01181">
    <property type="entry name" value="DAPDCRBXLASE"/>
</dbReference>
<dbReference type="InterPro" id="IPR022644">
    <property type="entry name" value="De-COase2_N"/>
</dbReference>
<dbReference type="PANTHER" id="PTHR43727:SF2">
    <property type="entry name" value="GROUP IV DECARBOXYLASE"/>
    <property type="match status" value="1"/>
</dbReference>
<dbReference type="Pfam" id="PF02784">
    <property type="entry name" value="Orn_Arg_deC_N"/>
    <property type="match status" value="1"/>
</dbReference>
<dbReference type="AlphaFoldDB" id="X0VH58"/>
<organism evidence="7">
    <name type="scientific">marine sediment metagenome</name>
    <dbReference type="NCBI Taxonomy" id="412755"/>
    <lineage>
        <taxon>unclassified sequences</taxon>
        <taxon>metagenomes</taxon>
        <taxon>ecological metagenomes</taxon>
    </lineage>
</organism>
<reference evidence="7" key="1">
    <citation type="journal article" date="2014" name="Front. Microbiol.">
        <title>High frequency of phylogenetically diverse reductive dehalogenase-homologous genes in deep subseafloor sedimentary metagenomes.</title>
        <authorList>
            <person name="Kawai M."/>
            <person name="Futagami T."/>
            <person name="Toyoda A."/>
            <person name="Takaki Y."/>
            <person name="Nishi S."/>
            <person name="Hori S."/>
            <person name="Arai W."/>
            <person name="Tsubouchi T."/>
            <person name="Morono Y."/>
            <person name="Uchiyama I."/>
            <person name="Ito T."/>
            <person name="Fujiyama A."/>
            <person name="Inagaki F."/>
            <person name="Takami H."/>
        </authorList>
    </citation>
    <scope>NUCLEOTIDE SEQUENCE</scope>
    <source>
        <strain evidence="7">Expedition CK06-06</strain>
    </source>
</reference>
<dbReference type="InterPro" id="IPR002986">
    <property type="entry name" value="DAP_deCOOHase_LysA"/>
</dbReference>
<dbReference type="GO" id="GO:0008836">
    <property type="term" value="F:diaminopimelate decarboxylase activity"/>
    <property type="evidence" value="ECO:0007669"/>
    <property type="project" value="InterPro"/>
</dbReference>
<evidence type="ECO:0000256" key="3">
    <source>
        <dbReference type="ARBA" id="ARBA00022898"/>
    </source>
</evidence>
<accession>X0VH58</accession>
<dbReference type="InterPro" id="IPR009006">
    <property type="entry name" value="Ala_racemase/Decarboxylase_C"/>
</dbReference>
<dbReference type="Gene3D" id="3.20.20.10">
    <property type="entry name" value="Alanine racemase"/>
    <property type="match status" value="1"/>
</dbReference>
<comment type="cofactor">
    <cofactor evidence="1">
        <name>pyridoxal 5'-phosphate</name>
        <dbReference type="ChEBI" id="CHEBI:597326"/>
    </cofactor>
</comment>
<dbReference type="EMBL" id="BARS01024666">
    <property type="protein sequence ID" value="GAG10517.1"/>
    <property type="molecule type" value="Genomic_DNA"/>
</dbReference>
<evidence type="ECO:0000256" key="2">
    <source>
        <dbReference type="ARBA" id="ARBA00022793"/>
    </source>
</evidence>
<dbReference type="PROSITE" id="PS00879">
    <property type="entry name" value="ODR_DC_2_2"/>
    <property type="match status" value="1"/>
</dbReference>
<dbReference type="Pfam" id="PF00278">
    <property type="entry name" value="Orn_DAP_Arg_deC"/>
    <property type="match status" value="1"/>
</dbReference>
<protein>
    <recommendedName>
        <fullName evidence="8">Orn/DAP/Arg decarboxylase 2 C-terminal domain-containing protein</fullName>
    </recommendedName>
</protein>
<keyword evidence="2" id="KW-0210">Decarboxylase</keyword>
<dbReference type="InterPro" id="IPR022643">
    <property type="entry name" value="De-COase2_C"/>
</dbReference>
<dbReference type="InterPro" id="IPR029066">
    <property type="entry name" value="PLP-binding_barrel"/>
</dbReference>
<keyword evidence="4" id="KW-0456">Lyase</keyword>
<feature type="domain" description="Orn/DAP/Arg decarboxylase 2 N-terminal" evidence="6">
    <location>
        <begin position="2"/>
        <end position="71"/>
    </location>
</feature>
<gene>
    <name evidence="7" type="ORF">S01H1_39120</name>
</gene>
<dbReference type="InterPro" id="IPR000183">
    <property type="entry name" value="Orn/DAP/Arg_de-COase"/>
</dbReference>
<keyword evidence="3" id="KW-0663">Pyridoxal phosphate</keyword>
<comment type="caution">
    <text evidence="7">The sequence shown here is derived from an EMBL/GenBank/DDBJ whole genome shotgun (WGS) entry which is preliminary data.</text>
</comment>
<dbReference type="Gene3D" id="2.40.37.10">
    <property type="entry name" value="Lyase, Ornithine Decarboxylase, Chain A, domain 1"/>
    <property type="match status" value="1"/>
</dbReference>
<feature type="non-terminal residue" evidence="7">
    <location>
        <position position="1"/>
    </location>
</feature>
<sequence length="201" mass="22679">EKQGINISTINLGGGLPVDYAADERRLLYNLPPEKDLDEGEVVKYWADCIQTYFDFKRKRIIIEPGRAITAHAGILLTKILYTKRRNNKEILIVDAGINDFIRTAFYGAKHGLVPLKEPGKAEHRVDIVGPLCETGDFFALDLPFPQCKQGDYIAILSTGAYGFVSTSNYNMRCRPPELLIDKGTVRCIRPREKYSDIIKT</sequence>
<name>X0VH58_9ZZZZ</name>
<feature type="domain" description="Orn/DAP/Arg decarboxylase 2 C-terminal" evidence="5">
    <location>
        <begin position="72"/>
        <end position="160"/>
    </location>
</feature>